<sequence>MNKISRKKKVFFLVIPILLILLLFGVYHSTDKRNQNENQVMQTQFNNTHPDFKTSYYIDSYNINSTDDFKSQDLIYISDTTAPIYFEYAQVGSSTQVIMNLYYDYKPISFQVADKEYSDKYIFDIKDGNKVKIPVYIKQQAEKDDKKIHKLLVTFASAPDQNASQYSLPTDFFGINAVYDVVYTKNYKNEVFSENNSSDDIIPENNFSENLGDLILNTDYKNKEQNTNGGILKPPVSLEHKKGTPLKLMYNFEKMGSRECLLLITLNFSPVKINGSDYQIIQLDGEKGTANGQVEVNTSGQPGLYEVVGYIIHDPFRKQQSADNIIKNSYRFTLDLR</sequence>
<dbReference type="OrthoDB" id="2627398at2"/>
<dbReference type="RefSeq" id="WP_073278214.1">
    <property type="nucleotide sequence ID" value="NZ_FRAC01000019.1"/>
</dbReference>
<dbReference type="STRING" id="1121322.SAMN02745136_03583"/>
<protein>
    <submittedName>
        <fullName evidence="1">Uncharacterized protein</fullName>
    </submittedName>
</protein>
<evidence type="ECO:0000313" key="2">
    <source>
        <dbReference type="Proteomes" id="UP000184386"/>
    </source>
</evidence>
<evidence type="ECO:0000313" key="1">
    <source>
        <dbReference type="EMBL" id="SHK88738.1"/>
    </source>
</evidence>
<dbReference type="EMBL" id="FRAC01000019">
    <property type="protein sequence ID" value="SHK88738.1"/>
    <property type="molecule type" value="Genomic_DNA"/>
</dbReference>
<accession>A0A1M6W520</accession>
<gene>
    <name evidence="1" type="ORF">SAMN02745136_03583</name>
</gene>
<keyword evidence="2" id="KW-1185">Reference proteome</keyword>
<dbReference type="Proteomes" id="UP000184386">
    <property type="component" value="Unassembled WGS sequence"/>
</dbReference>
<dbReference type="AlphaFoldDB" id="A0A1M6W520"/>
<reference evidence="1 2" key="1">
    <citation type="submission" date="2016-11" db="EMBL/GenBank/DDBJ databases">
        <authorList>
            <person name="Jaros S."/>
            <person name="Januszkiewicz K."/>
            <person name="Wedrychowicz H."/>
        </authorList>
    </citation>
    <scope>NUCLEOTIDE SEQUENCE [LARGE SCALE GENOMIC DNA]</scope>
    <source>
        <strain evidence="1 2">DSM 15929</strain>
    </source>
</reference>
<name>A0A1M6W520_9FIRM</name>
<proteinExistence type="predicted"/>
<organism evidence="1 2">
    <name type="scientific">Anaerocolumna jejuensis DSM 15929</name>
    <dbReference type="NCBI Taxonomy" id="1121322"/>
    <lineage>
        <taxon>Bacteria</taxon>
        <taxon>Bacillati</taxon>
        <taxon>Bacillota</taxon>
        <taxon>Clostridia</taxon>
        <taxon>Lachnospirales</taxon>
        <taxon>Lachnospiraceae</taxon>
        <taxon>Anaerocolumna</taxon>
    </lineage>
</organism>